<feature type="compositionally biased region" description="Low complexity" evidence="16">
    <location>
        <begin position="546"/>
        <end position="558"/>
    </location>
</feature>
<feature type="compositionally biased region" description="Basic and acidic residues" evidence="16">
    <location>
        <begin position="1135"/>
        <end position="1168"/>
    </location>
</feature>
<evidence type="ECO:0000256" key="16">
    <source>
        <dbReference type="SAM" id="MobiDB-lite"/>
    </source>
</evidence>
<feature type="compositionally biased region" description="Basic and acidic residues" evidence="16">
    <location>
        <begin position="921"/>
        <end position="932"/>
    </location>
</feature>
<keyword evidence="11" id="KW-0256">Endoplasmic reticulum</keyword>
<evidence type="ECO:0000313" key="20">
    <source>
        <dbReference type="Proteomes" id="UP000024837"/>
    </source>
</evidence>
<evidence type="ECO:0000256" key="3">
    <source>
        <dbReference type="ARBA" id="ARBA00004906"/>
    </source>
</evidence>
<keyword evidence="7 17" id="KW-0812">Transmembrane</keyword>
<feature type="compositionally biased region" description="Polar residues" evidence="16">
    <location>
        <begin position="844"/>
        <end position="855"/>
    </location>
</feature>
<comment type="similarity">
    <text evidence="4">Belongs to the HRD1 family.</text>
</comment>
<sequence>MRLTAYGAVSTLVASGVVLQAFHQRANFYSACVHLAQSNACLMILTNFGFFMTVMFGKMVQKIFYGPLRPAEVEHLYEKAWYAITETCLAMTIFRDEFHSGFVAMFTVLLFLKCFHWLGSDRVDFMEQTPPAHPYIFHARLSSSLLILLIIDFFLTRYCVLSLMQMPKPNMLVMFAFEFAILTLSCFCVVGRYSIAIIEKVITTRKTKQLRERKKRVLQRRVERGLITEEEMRDTILEDEETGDIIGAWESKSAWLFNLEITTDLIKLVIYLVFFAIVLIFYGLPLHIVRDVYITIRSFISRIRDYIAYKKATAHMNSRYPDATREEIAREAVCIICREEMIAWNDTPGDNAQSGQAPSVDEEIEIIDERFRPKKLPCGHVLHLACMKSWMERQQRCPTCRRPVLDEPRNPQPQANPAQPGPQANGIRLPNVDIAGQPQVPPAPGGQPGQAHAPDPRQQPLQPQALQQQQPLGQPQQPQQPLGQQPQGQPQGQQPGGPQGFRLNVFVPEGGFVQALARNLAQRQQQGAQQDLGPDAQQINPQGLHQAQQAAPQQAAQQTVHHDITTQLHGNTAAVAQLAVQESLQQQQLWNQRIMHQMQAILDEVIALRNSLPASSGSNVESRTAPGQTAGSPPSSLGSAPSAAHRALNQTAPGALLRHTVRPPAGPPAEAEADNVAAGPSSSQGTTTPPAPHSNSDARGAPVDNARSTHHPFPPGFQLPPGWSLVPLYPVAQSGAAGGVGGARSGPFATPQHQTAVYSTPSPLHHHHHQHQHHQLHHHHHAAATSAASSFVNNLAASPDLSDISLSSSGIRRRGVQRQYSNNLHTYHSMASPRREEQNPFAPSASTSTPQDQASIATDATGSGISLVASGTSGTANNQNQTAAYNLSSSSRQMTSTNNQHQPASASSPSRHGSLSSTSREVLERRHRDAHSPRPRSNISPARSIRSQPSSSSNNNPNQVPAIGRGTEFLDHQTSISMGIATNSSPGSERRSDAPTLDTSAEHNHPVDATHDPTQGRSLIEEHRRASAGEILLSETDTIWPIPSAIVAGSNPDSDGSLSPTPSLPGSRVGSIRRNRRSSNAALTAPPGNGSPIGTTGMFNVIPKSQASSTVGSPIMGHSGAILGRFDIGSPSRMSLDKGKEKDDGSAPTSLDERGRGRSRSKEGDEKK</sequence>
<feature type="region of interest" description="Disordered" evidence="16">
    <location>
        <begin position="978"/>
        <end position="1016"/>
    </location>
</feature>
<feature type="compositionally biased region" description="Polar residues" evidence="16">
    <location>
        <begin position="680"/>
        <end position="697"/>
    </location>
</feature>
<keyword evidence="12" id="KW-0862">Zinc</keyword>
<feature type="compositionally biased region" description="Low complexity" evidence="16">
    <location>
        <begin position="412"/>
        <end position="426"/>
    </location>
</feature>
<comment type="pathway">
    <text evidence="3">Protein modification; protein ubiquitination.</text>
</comment>
<dbReference type="InterPro" id="IPR058051">
    <property type="entry name" value="Znf_RING_synoviolin"/>
</dbReference>
<dbReference type="OrthoDB" id="7759664at2759"/>
<evidence type="ECO:0000256" key="9">
    <source>
        <dbReference type="ARBA" id="ARBA00022771"/>
    </source>
</evidence>
<evidence type="ECO:0000256" key="5">
    <source>
        <dbReference type="ARBA" id="ARBA00012483"/>
    </source>
</evidence>
<keyword evidence="13 17" id="KW-1133">Transmembrane helix</keyword>
<feature type="transmembrane region" description="Helical" evidence="17">
    <location>
        <begin position="268"/>
        <end position="289"/>
    </location>
</feature>
<feature type="region of interest" description="Disordered" evidence="16">
    <location>
        <begin position="737"/>
        <end position="788"/>
    </location>
</feature>
<dbReference type="Gene3D" id="3.30.40.10">
    <property type="entry name" value="Zinc/RING finger domain, C3HC4 (zinc finger)"/>
    <property type="match status" value="1"/>
</dbReference>
<proteinExistence type="inferred from homology"/>
<feature type="transmembrane region" description="Helical" evidence="17">
    <location>
        <begin position="172"/>
        <end position="195"/>
    </location>
</feature>
<dbReference type="SUPFAM" id="SSF57850">
    <property type="entry name" value="RING/U-box"/>
    <property type="match status" value="1"/>
</dbReference>
<feature type="region of interest" description="Disordered" evidence="16">
    <location>
        <begin position="1044"/>
        <end position="1100"/>
    </location>
</feature>
<dbReference type="InterPro" id="IPR013083">
    <property type="entry name" value="Znf_RING/FYVE/PHD"/>
</dbReference>
<evidence type="ECO:0000256" key="6">
    <source>
        <dbReference type="ARBA" id="ARBA00022679"/>
    </source>
</evidence>
<feature type="compositionally biased region" description="Polar residues" evidence="16">
    <location>
        <begin position="887"/>
        <end position="920"/>
    </location>
</feature>
<gene>
    <name evidence="19" type="ORF">DRE_02740</name>
</gene>
<feature type="region of interest" description="Disordered" evidence="16">
    <location>
        <begin position="658"/>
        <end position="716"/>
    </location>
</feature>
<feature type="transmembrane region" description="Helical" evidence="17">
    <location>
        <begin position="36"/>
        <end position="56"/>
    </location>
</feature>
<organism evidence="19 20">
    <name type="scientific">Drechslerella stenobrocha 248</name>
    <dbReference type="NCBI Taxonomy" id="1043628"/>
    <lineage>
        <taxon>Eukaryota</taxon>
        <taxon>Fungi</taxon>
        <taxon>Dikarya</taxon>
        <taxon>Ascomycota</taxon>
        <taxon>Pezizomycotina</taxon>
        <taxon>Orbiliomycetes</taxon>
        <taxon>Orbiliales</taxon>
        <taxon>Orbiliaceae</taxon>
        <taxon>Drechslerella</taxon>
    </lineage>
</organism>
<evidence type="ECO:0000256" key="7">
    <source>
        <dbReference type="ARBA" id="ARBA00022692"/>
    </source>
</evidence>
<dbReference type="InterPro" id="IPR050731">
    <property type="entry name" value="HRD1_E3_ubiq-ligases"/>
</dbReference>
<evidence type="ECO:0000256" key="2">
    <source>
        <dbReference type="ARBA" id="ARBA00004477"/>
    </source>
</evidence>
<feature type="compositionally biased region" description="Basic residues" evidence="16">
    <location>
        <begin position="764"/>
        <end position="782"/>
    </location>
</feature>
<keyword evidence="10" id="KW-0833">Ubl conjugation pathway</keyword>
<evidence type="ECO:0000256" key="1">
    <source>
        <dbReference type="ARBA" id="ARBA00000900"/>
    </source>
</evidence>
<protein>
    <recommendedName>
        <fullName evidence="5">RING-type E3 ubiquitin transferase</fullName>
        <ecNumber evidence="5">2.3.2.27</ecNumber>
    </recommendedName>
</protein>
<dbReference type="GO" id="GO:0061630">
    <property type="term" value="F:ubiquitin protein ligase activity"/>
    <property type="evidence" value="ECO:0007669"/>
    <property type="project" value="UniProtKB-EC"/>
</dbReference>
<dbReference type="EMBL" id="KI966407">
    <property type="protein sequence ID" value="EWC47858.1"/>
    <property type="molecule type" value="Genomic_DNA"/>
</dbReference>
<evidence type="ECO:0000256" key="4">
    <source>
        <dbReference type="ARBA" id="ARBA00010089"/>
    </source>
</evidence>
<comment type="catalytic activity">
    <reaction evidence="1">
        <text>S-ubiquitinyl-[E2 ubiquitin-conjugating enzyme]-L-cysteine + [acceptor protein]-L-lysine = [E2 ubiquitin-conjugating enzyme]-L-cysteine + N(6)-ubiquitinyl-[acceptor protein]-L-lysine.</text>
        <dbReference type="EC" id="2.3.2.27"/>
    </reaction>
</comment>
<evidence type="ECO:0000256" key="14">
    <source>
        <dbReference type="ARBA" id="ARBA00023136"/>
    </source>
</evidence>
<feature type="region of interest" description="Disordered" evidence="16">
    <location>
        <begin position="828"/>
        <end position="855"/>
    </location>
</feature>
<keyword evidence="14 17" id="KW-0472">Membrane</keyword>
<dbReference type="InterPro" id="IPR001841">
    <property type="entry name" value="Znf_RING"/>
</dbReference>
<dbReference type="GO" id="GO:0008270">
    <property type="term" value="F:zinc ion binding"/>
    <property type="evidence" value="ECO:0007669"/>
    <property type="project" value="UniProtKB-KW"/>
</dbReference>
<keyword evidence="8" id="KW-0479">Metal-binding</keyword>
<dbReference type="GO" id="GO:0043161">
    <property type="term" value="P:proteasome-mediated ubiquitin-dependent protein catabolic process"/>
    <property type="evidence" value="ECO:0007669"/>
    <property type="project" value="TreeGrafter"/>
</dbReference>
<feature type="compositionally biased region" description="Polar residues" evidence="16">
    <location>
        <begin position="978"/>
        <end position="987"/>
    </location>
</feature>
<dbReference type="Pfam" id="PF25563">
    <property type="entry name" value="TPR_SYVN1_N"/>
    <property type="match status" value="1"/>
</dbReference>
<evidence type="ECO:0000256" key="11">
    <source>
        <dbReference type="ARBA" id="ARBA00022824"/>
    </source>
</evidence>
<reference evidence="19 20" key="1">
    <citation type="submission" date="2013-05" db="EMBL/GenBank/DDBJ databases">
        <title>Drechslerella stenobrocha genome reveals carnivorous origination and mechanical trapping mechanism of predatory fungi.</title>
        <authorList>
            <person name="Liu X."/>
            <person name="Zhang W."/>
            <person name="Liu K."/>
        </authorList>
    </citation>
    <scope>NUCLEOTIDE SEQUENCE [LARGE SCALE GENOMIC DNA]</scope>
    <source>
        <strain evidence="19 20">248</strain>
    </source>
</reference>
<name>W7I6K9_9PEZI</name>
<feature type="compositionally biased region" description="Low complexity" evidence="16">
    <location>
        <begin position="939"/>
        <end position="962"/>
    </location>
</feature>
<feature type="region of interest" description="Disordered" evidence="16">
    <location>
        <begin position="1122"/>
        <end position="1168"/>
    </location>
</feature>
<evidence type="ECO:0000259" key="18">
    <source>
        <dbReference type="PROSITE" id="PS50089"/>
    </source>
</evidence>
<dbReference type="PROSITE" id="PS50089">
    <property type="entry name" value="ZF_RING_2"/>
    <property type="match status" value="1"/>
</dbReference>
<dbReference type="PANTHER" id="PTHR22763:SF184">
    <property type="entry name" value="E3 UBIQUITIN-PROTEIN LIGASE SYNOVIOLIN"/>
    <property type="match status" value="1"/>
</dbReference>
<feature type="region of interest" description="Disordered" evidence="16">
    <location>
        <begin position="614"/>
        <end position="644"/>
    </location>
</feature>
<evidence type="ECO:0000256" key="17">
    <source>
        <dbReference type="SAM" id="Phobius"/>
    </source>
</evidence>
<keyword evidence="6" id="KW-0808">Transferase</keyword>
<feature type="compositionally biased region" description="Basic and acidic residues" evidence="16">
    <location>
        <begin position="1000"/>
        <end position="1011"/>
    </location>
</feature>
<evidence type="ECO:0000256" key="10">
    <source>
        <dbReference type="ARBA" id="ARBA00022786"/>
    </source>
</evidence>
<feature type="transmembrane region" description="Helical" evidence="17">
    <location>
        <begin position="101"/>
        <end position="119"/>
    </location>
</feature>
<dbReference type="GO" id="GO:0036503">
    <property type="term" value="P:ERAD pathway"/>
    <property type="evidence" value="ECO:0007669"/>
    <property type="project" value="TreeGrafter"/>
</dbReference>
<feature type="compositionally biased region" description="Low complexity" evidence="16">
    <location>
        <begin position="524"/>
        <end position="538"/>
    </location>
</feature>
<feature type="region of interest" description="Disordered" evidence="16">
    <location>
        <begin position="401"/>
        <end position="504"/>
    </location>
</feature>
<dbReference type="PANTHER" id="PTHR22763">
    <property type="entry name" value="RING ZINC FINGER PROTEIN"/>
    <property type="match status" value="1"/>
</dbReference>
<evidence type="ECO:0000313" key="19">
    <source>
        <dbReference type="EMBL" id="EWC47858.1"/>
    </source>
</evidence>
<dbReference type="Pfam" id="PF13639">
    <property type="entry name" value="zf-RING_2"/>
    <property type="match status" value="1"/>
</dbReference>
<dbReference type="CDD" id="cd16479">
    <property type="entry name" value="RING-H2_synoviolin"/>
    <property type="match status" value="1"/>
</dbReference>
<feature type="compositionally biased region" description="Low complexity" evidence="16">
    <location>
        <begin position="449"/>
        <end position="493"/>
    </location>
</feature>
<feature type="compositionally biased region" description="Low complexity" evidence="16">
    <location>
        <begin position="1052"/>
        <end position="1070"/>
    </location>
</feature>
<comment type="subcellular location">
    <subcellularLocation>
        <location evidence="2">Endoplasmic reticulum membrane</location>
        <topology evidence="2">Multi-pass membrane protein</topology>
    </subcellularLocation>
</comment>
<evidence type="ECO:0000256" key="13">
    <source>
        <dbReference type="ARBA" id="ARBA00022989"/>
    </source>
</evidence>
<evidence type="ECO:0000256" key="12">
    <source>
        <dbReference type="ARBA" id="ARBA00022833"/>
    </source>
</evidence>
<feature type="region of interest" description="Disordered" evidence="16">
    <location>
        <begin position="887"/>
        <end position="964"/>
    </location>
</feature>
<feature type="compositionally biased region" description="Low complexity" evidence="16">
    <location>
        <begin position="630"/>
        <end position="644"/>
    </location>
</feature>
<dbReference type="Proteomes" id="UP000024837">
    <property type="component" value="Unassembled WGS sequence"/>
</dbReference>
<dbReference type="SMART" id="SM00184">
    <property type="entry name" value="RING"/>
    <property type="match status" value="1"/>
</dbReference>
<feature type="compositionally biased region" description="Polar residues" evidence="16">
    <location>
        <begin position="751"/>
        <end position="762"/>
    </location>
</feature>
<dbReference type="AlphaFoldDB" id="W7I6K9"/>
<dbReference type="GO" id="GO:0005789">
    <property type="term" value="C:endoplasmic reticulum membrane"/>
    <property type="evidence" value="ECO:0007669"/>
    <property type="project" value="UniProtKB-SubCell"/>
</dbReference>
<dbReference type="HOGENOM" id="CLU_009169_1_1_1"/>
<evidence type="ECO:0000256" key="15">
    <source>
        <dbReference type="PROSITE-ProRule" id="PRU00175"/>
    </source>
</evidence>
<dbReference type="InterPro" id="IPR057992">
    <property type="entry name" value="TPR_SYVN1_N"/>
</dbReference>
<feature type="compositionally biased region" description="Polar residues" evidence="16">
    <location>
        <begin position="614"/>
        <end position="629"/>
    </location>
</feature>
<keyword evidence="20" id="KW-1185">Reference proteome</keyword>
<accession>W7I6K9</accession>
<keyword evidence="9 15" id="KW-0863">Zinc-finger</keyword>
<evidence type="ECO:0000256" key="8">
    <source>
        <dbReference type="ARBA" id="ARBA00022723"/>
    </source>
</evidence>
<feature type="domain" description="RING-type" evidence="18">
    <location>
        <begin position="334"/>
        <end position="401"/>
    </location>
</feature>
<feature type="region of interest" description="Disordered" evidence="16">
    <location>
        <begin position="524"/>
        <end position="560"/>
    </location>
</feature>
<feature type="transmembrane region" description="Helical" evidence="17">
    <location>
        <begin position="139"/>
        <end position="160"/>
    </location>
</feature>
<dbReference type="EC" id="2.3.2.27" evidence="5"/>